<evidence type="ECO:0000313" key="3">
    <source>
        <dbReference type="Proteomes" id="UP000812270"/>
    </source>
</evidence>
<dbReference type="PANTHER" id="PTHR46401">
    <property type="entry name" value="GLYCOSYLTRANSFERASE WBBK-RELATED"/>
    <property type="match status" value="1"/>
</dbReference>
<dbReference type="GO" id="GO:0016757">
    <property type="term" value="F:glycosyltransferase activity"/>
    <property type="evidence" value="ECO:0007669"/>
    <property type="project" value="UniProtKB-KW"/>
</dbReference>
<keyword evidence="2" id="KW-0328">Glycosyltransferase</keyword>
<keyword evidence="2" id="KW-0808">Transferase</keyword>
<dbReference type="Pfam" id="PF00534">
    <property type="entry name" value="Glycos_transf_1"/>
    <property type="match status" value="1"/>
</dbReference>
<dbReference type="EC" id="2.4.-.-" evidence="2"/>
<feature type="domain" description="Glycosyl transferase family 1" evidence="1">
    <location>
        <begin position="209"/>
        <end position="367"/>
    </location>
</feature>
<dbReference type="EMBL" id="JAHSPG010000008">
    <property type="protein sequence ID" value="MBV4357839.1"/>
    <property type="molecule type" value="Genomic_DNA"/>
</dbReference>
<dbReference type="Proteomes" id="UP000812270">
    <property type="component" value="Unassembled WGS sequence"/>
</dbReference>
<dbReference type="AlphaFoldDB" id="A0A9E2SAX1"/>
<dbReference type="RefSeq" id="WP_217791493.1">
    <property type="nucleotide sequence ID" value="NZ_JAHSPG010000008.1"/>
</dbReference>
<protein>
    <submittedName>
        <fullName evidence="2">Glycosyltransferase</fullName>
        <ecNumber evidence="2">2.4.-.-</ecNumber>
    </submittedName>
</protein>
<proteinExistence type="predicted"/>
<comment type="caution">
    <text evidence="2">The sequence shown here is derived from an EMBL/GenBank/DDBJ whole genome shotgun (WGS) entry which is preliminary data.</text>
</comment>
<accession>A0A9E2SAX1</accession>
<reference evidence="2" key="1">
    <citation type="submission" date="2021-06" db="EMBL/GenBank/DDBJ databases">
        <authorList>
            <person name="Huq M.A."/>
        </authorList>
    </citation>
    <scope>NUCLEOTIDE SEQUENCE</scope>
    <source>
        <strain evidence="2">MAH-26</strain>
    </source>
</reference>
<dbReference type="InterPro" id="IPR001296">
    <property type="entry name" value="Glyco_trans_1"/>
</dbReference>
<keyword evidence="3" id="KW-1185">Reference proteome</keyword>
<gene>
    <name evidence="2" type="ORF">KTO63_11815</name>
</gene>
<dbReference type="PANTHER" id="PTHR46401:SF8">
    <property type="entry name" value="BLL6006 PROTEIN"/>
    <property type="match status" value="1"/>
</dbReference>
<sequence length="402" mass="45782">MKIAFVDNLHVAGGLSRFSLLLCKNLVANNDVTIDYFVHSGNLPSIPEIHSISEKVTVKVIKASMPRTSLLNKVTDKIFKGNGNDSILKEIEKEVDEKYDIAYFPSAHMMKRPNLRIPIVGTLHDFNWKYFFGKQIFSLSFVKMMDVEILKWMETPYNVCSAQDVVDEAQKLYPNAKHFPTVVHIGPVVVNQEIDDAKSKETLKKVGIDFPYIIFPGNFFPHKNHLNLFTAFYLLRQRPGFENYKLILTGKNSESIPKGIAEYRGVQLLTSNSPQTFYDVRGMGYQPNEVLDALIKNAKLLVSPSIYEAICTPAMDAWNFGTPTAISDIPPFREHEKAWGIRSAFFDPMNPEKIADVLEAYLKDYDRAIEDGKTSKENMSKYSWKHVSKGYMEVFEKAIAKK</sequence>
<organism evidence="2 3">
    <name type="scientific">Pinibacter aurantiacus</name>
    <dbReference type="NCBI Taxonomy" id="2851599"/>
    <lineage>
        <taxon>Bacteria</taxon>
        <taxon>Pseudomonadati</taxon>
        <taxon>Bacteroidota</taxon>
        <taxon>Chitinophagia</taxon>
        <taxon>Chitinophagales</taxon>
        <taxon>Chitinophagaceae</taxon>
        <taxon>Pinibacter</taxon>
    </lineage>
</organism>
<evidence type="ECO:0000313" key="2">
    <source>
        <dbReference type="EMBL" id="MBV4357839.1"/>
    </source>
</evidence>
<evidence type="ECO:0000259" key="1">
    <source>
        <dbReference type="Pfam" id="PF00534"/>
    </source>
</evidence>
<name>A0A9E2SAX1_9BACT</name>